<evidence type="ECO:0000313" key="9">
    <source>
        <dbReference type="Proteomes" id="UP000272771"/>
    </source>
</evidence>
<dbReference type="InterPro" id="IPR000620">
    <property type="entry name" value="EamA_dom"/>
</dbReference>
<organism evidence="8 9">
    <name type="scientific">Neisseria weaveri</name>
    <dbReference type="NCBI Taxonomy" id="28091"/>
    <lineage>
        <taxon>Bacteria</taxon>
        <taxon>Pseudomonadati</taxon>
        <taxon>Pseudomonadota</taxon>
        <taxon>Betaproteobacteria</taxon>
        <taxon>Neisseriales</taxon>
        <taxon>Neisseriaceae</taxon>
        <taxon>Neisseria</taxon>
    </lineage>
</organism>
<dbReference type="Pfam" id="PF00892">
    <property type="entry name" value="EamA"/>
    <property type="match status" value="2"/>
</dbReference>
<feature type="transmembrane region" description="Helical" evidence="6">
    <location>
        <begin position="167"/>
        <end position="187"/>
    </location>
</feature>
<keyword evidence="3 6" id="KW-0812">Transmembrane</keyword>
<dbReference type="GO" id="GO:0016020">
    <property type="term" value="C:membrane"/>
    <property type="evidence" value="ECO:0007669"/>
    <property type="project" value="UniProtKB-SubCell"/>
</dbReference>
<dbReference type="AlphaFoldDB" id="A0A3S4Z3A7"/>
<dbReference type="KEGG" id="nwe:SAMEA3174300_1349"/>
<feature type="transmembrane region" description="Helical" evidence="6">
    <location>
        <begin position="232"/>
        <end position="251"/>
    </location>
</feature>
<sequence length="309" mass="34266">MMRLFIRRYDTMSPSPSLFKNLPFLITPPLLWAGNVIVARMVRNDIPPFTLSFGRWVISLLILLPFAWAAMRRDKNLYRRHAKPVIGTALTGVAAFNTLVYTGLHNTTSTNALLLNSCIPVLIMLIGAVFYGQTLNRFQVSGLLLSLCGVLAIILRGDLENLWALRFNSGDLWVFAAVVCWAFYTLWMRHMPSEINRTGLTAVQIMLGLPVLLPLWLWERAGGAQVNWNTDALLGFAYVGVFPSVVAYLCYTAAIARVGAVRAGLSIHLMPVFGTLLAVTLLGEAFHLYHFIGILAIFGGILLSNRRSA</sequence>
<proteinExistence type="inferred from homology"/>
<keyword evidence="5 6" id="KW-0472">Membrane</keyword>
<feature type="transmembrane region" description="Helical" evidence="6">
    <location>
        <begin position="138"/>
        <end position="155"/>
    </location>
</feature>
<name>A0A3S4Z3A7_9NEIS</name>
<dbReference type="Proteomes" id="UP000272771">
    <property type="component" value="Chromosome"/>
</dbReference>
<feature type="transmembrane region" description="Helical" evidence="6">
    <location>
        <begin position="288"/>
        <end position="305"/>
    </location>
</feature>
<evidence type="ECO:0000259" key="7">
    <source>
        <dbReference type="Pfam" id="PF00892"/>
    </source>
</evidence>
<feature type="transmembrane region" description="Helical" evidence="6">
    <location>
        <begin position="21"/>
        <end position="41"/>
    </location>
</feature>
<feature type="transmembrane region" description="Helical" evidence="6">
    <location>
        <begin position="263"/>
        <end position="282"/>
    </location>
</feature>
<comment type="subcellular location">
    <subcellularLocation>
        <location evidence="1">Membrane</location>
        <topology evidence="1">Multi-pass membrane protein</topology>
    </subcellularLocation>
</comment>
<keyword evidence="4 6" id="KW-1133">Transmembrane helix</keyword>
<gene>
    <name evidence="8" type="primary">ytfF</name>
    <name evidence="8" type="ORF">NCTC12742_00724</name>
</gene>
<feature type="domain" description="EamA" evidence="7">
    <location>
        <begin position="169"/>
        <end position="305"/>
    </location>
</feature>
<evidence type="ECO:0000256" key="3">
    <source>
        <dbReference type="ARBA" id="ARBA00022692"/>
    </source>
</evidence>
<dbReference type="PANTHER" id="PTHR32322">
    <property type="entry name" value="INNER MEMBRANE TRANSPORTER"/>
    <property type="match status" value="1"/>
</dbReference>
<dbReference type="PANTHER" id="PTHR32322:SF2">
    <property type="entry name" value="EAMA DOMAIN-CONTAINING PROTEIN"/>
    <property type="match status" value="1"/>
</dbReference>
<dbReference type="OrthoDB" id="4167046at2"/>
<feature type="transmembrane region" description="Helical" evidence="6">
    <location>
        <begin position="199"/>
        <end position="217"/>
    </location>
</feature>
<evidence type="ECO:0000313" key="8">
    <source>
        <dbReference type="EMBL" id="VEJ50495.1"/>
    </source>
</evidence>
<evidence type="ECO:0000256" key="4">
    <source>
        <dbReference type="ARBA" id="ARBA00022989"/>
    </source>
</evidence>
<dbReference type="InterPro" id="IPR037185">
    <property type="entry name" value="EmrE-like"/>
</dbReference>
<comment type="similarity">
    <text evidence="2">Belongs to the EamA transporter family.</text>
</comment>
<feature type="transmembrane region" description="Helical" evidence="6">
    <location>
        <begin position="82"/>
        <end position="101"/>
    </location>
</feature>
<accession>A0A3S4Z3A7</accession>
<feature type="transmembrane region" description="Helical" evidence="6">
    <location>
        <begin position="53"/>
        <end position="70"/>
    </location>
</feature>
<dbReference type="InterPro" id="IPR050638">
    <property type="entry name" value="AA-Vitamin_Transporters"/>
</dbReference>
<protein>
    <submittedName>
        <fullName evidence="8">Transporter</fullName>
    </submittedName>
</protein>
<feature type="domain" description="EamA" evidence="7">
    <location>
        <begin position="24"/>
        <end position="154"/>
    </location>
</feature>
<evidence type="ECO:0000256" key="6">
    <source>
        <dbReference type="SAM" id="Phobius"/>
    </source>
</evidence>
<dbReference type="SUPFAM" id="SSF103481">
    <property type="entry name" value="Multidrug resistance efflux transporter EmrE"/>
    <property type="match status" value="2"/>
</dbReference>
<evidence type="ECO:0000256" key="5">
    <source>
        <dbReference type="ARBA" id="ARBA00023136"/>
    </source>
</evidence>
<dbReference type="EMBL" id="LR134533">
    <property type="protein sequence ID" value="VEJ50495.1"/>
    <property type="molecule type" value="Genomic_DNA"/>
</dbReference>
<evidence type="ECO:0000256" key="2">
    <source>
        <dbReference type="ARBA" id="ARBA00007362"/>
    </source>
</evidence>
<keyword evidence="9" id="KW-1185">Reference proteome</keyword>
<feature type="transmembrane region" description="Helical" evidence="6">
    <location>
        <begin position="113"/>
        <end position="131"/>
    </location>
</feature>
<reference evidence="8 9" key="1">
    <citation type="submission" date="2018-12" db="EMBL/GenBank/DDBJ databases">
        <authorList>
            <consortium name="Pathogen Informatics"/>
        </authorList>
    </citation>
    <scope>NUCLEOTIDE SEQUENCE [LARGE SCALE GENOMIC DNA]</scope>
    <source>
        <strain evidence="8 9">NCTC12742</strain>
    </source>
</reference>
<evidence type="ECO:0000256" key="1">
    <source>
        <dbReference type="ARBA" id="ARBA00004141"/>
    </source>
</evidence>